<evidence type="ECO:0000313" key="1">
    <source>
        <dbReference type="EMBL" id="CCG23529.1"/>
    </source>
</evidence>
<keyword evidence="2" id="KW-1185">Reference proteome</keyword>
<dbReference type="Proteomes" id="UP000005018">
    <property type="component" value="Chromosome 4"/>
</dbReference>
<dbReference type="AlphaFoldDB" id="H8X5S1"/>
<organism evidence="1 2">
    <name type="scientific">Candida orthopsilosis (strain 90-125)</name>
    <name type="common">Yeast</name>
    <dbReference type="NCBI Taxonomy" id="1136231"/>
    <lineage>
        <taxon>Eukaryota</taxon>
        <taxon>Fungi</taxon>
        <taxon>Dikarya</taxon>
        <taxon>Ascomycota</taxon>
        <taxon>Saccharomycotina</taxon>
        <taxon>Pichiomycetes</taxon>
        <taxon>Debaryomycetaceae</taxon>
        <taxon>Candida/Lodderomyces clade</taxon>
        <taxon>Candida</taxon>
    </lineage>
</organism>
<dbReference type="HOGENOM" id="CLU_1610535_0_0_1"/>
<proteinExistence type="predicted"/>
<name>H8X5S1_CANO9</name>
<dbReference type="KEGG" id="cot:CORT_0D06960"/>
<gene>
    <name evidence="1" type="ORF">CORT_0D06960</name>
</gene>
<sequence length="165" mass="19023">MLIAFLANFQLDTDYPSLIVLGLSQRVVSMLDKMKGKRITQLSHQTVRHVIIGTAFVTEKVAKEVCELSLQFPKASINWSSSLLCADNMAYLVEQMFRFSHVMPKGFIGILWTPKSIKYMEPIQSKYLVGEKGNEHTVKLVKYYSDAELMQLMTIYRGKNCFYFY</sequence>
<dbReference type="GeneID" id="14540670"/>
<evidence type="ECO:0000313" key="2">
    <source>
        <dbReference type="Proteomes" id="UP000005018"/>
    </source>
</evidence>
<dbReference type="OrthoDB" id="4028107at2759"/>
<protein>
    <submittedName>
        <fullName evidence="1">Dnm1 dynamin-related GTPase</fullName>
    </submittedName>
</protein>
<dbReference type="RefSeq" id="XP_003869662.1">
    <property type="nucleotide sequence ID" value="XM_003869613.1"/>
</dbReference>
<dbReference type="EMBL" id="HE681722">
    <property type="protein sequence ID" value="CCG23529.1"/>
    <property type="molecule type" value="Genomic_DNA"/>
</dbReference>
<reference evidence="1 2" key="1">
    <citation type="journal article" date="2012" name="PLoS ONE">
        <title>Sequence and analysis of the genome of the pathogenic yeast Candida orthopsilosis.</title>
        <authorList>
            <person name="Riccombeni A."/>
            <person name="Vidanes G."/>
            <person name="Proux-Wera E."/>
            <person name="Wolfe K.H."/>
            <person name="Butler G."/>
        </authorList>
    </citation>
    <scope>NUCLEOTIDE SEQUENCE [LARGE SCALE GENOMIC DNA]</scope>
    <source>
        <strain evidence="1 2">Co 90-125</strain>
    </source>
</reference>
<accession>H8X5S1</accession>